<protein>
    <submittedName>
        <fullName evidence="1">PREDICTED: uncharacterized protein LOC107345372</fullName>
    </submittedName>
</protein>
<proteinExistence type="predicted"/>
<dbReference type="OrthoDB" id="5952546at2759"/>
<evidence type="ECO:0000313" key="1">
    <source>
        <dbReference type="EMBL" id="CAB4018406.1"/>
    </source>
</evidence>
<organism evidence="1 2">
    <name type="scientific">Paramuricea clavata</name>
    <name type="common">Red gorgonian</name>
    <name type="synonym">Violescent sea-whip</name>
    <dbReference type="NCBI Taxonomy" id="317549"/>
    <lineage>
        <taxon>Eukaryota</taxon>
        <taxon>Metazoa</taxon>
        <taxon>Cnidaria</taxon>
        <taxon>Anthozoa</taxon>
        <taxon>Octocorallia</taxon>
        <taxon>Malacalcyonacea</taxon>
        <taxon>Plexauridae</taxon>
        <taxon>Paramuricea</taxon>
    </lineage>
</organism>
<dbReference type="Proteomes" id="UP001152795">
    <property type="component" value="Unassembled WGS sequence"/>
</dbReference>
<dbReference type="PROSITE" id="PS50157">
    <property type="entry name" value="ZINC_FINGER_C2H2_2"/>
    <property type="match status" value="1"/>
</dbReference>
<dbReference type="AlphaFoldDB" id="A0A7D9EYY8"/>
<reference evidence="1" key="1">
    <citation type="submission" date="2020-04" db="EMBL/GenBank/DDBJ databases">
        <authorList>
            <person name="Alioto T."/>
            <person name="Alioto T."/>
            <person name="Gomez Garrido J."/>
        </authorList>
    </citation>
    <scope>NUCLEOTIDE SEQUENCE</scope>
    <source>
        <strain evidence="1">A484AB</strain>
    </source>
</reference>
<dbReference type="InterPro" id="IPR046496">
    <property type="entry name" value="DUF6589"/>
</dbReference>
<comment type="caution">
    <text evidence="1">The sequence shown here is derived from an EMBL/GenBank/DDBJ whole genome shotgun (WGS) entry which is preliminary data.</text>
</comment>
<sequence length="516" mass="58630">MDKTRMKTDKVNLGVLHKNEQYEKDMIDVASFLHKYVPGHDEASSSKPVKILSGGDYLTFERHKEAQSAMQDARTPSARLEGLIPEAGGLSHTNGVDAMHIQHQHNDKVIWNHLYNTGSARDAGALYAMRNAIDARNVSNDPHNRYYAASEFLDKVTDAYLINGALEHFGMTAVDGECIRNIHTGVALDEDEKNKFAIKVITDFLDEHVIYSIPELPDTAWLCPDLKCGVCGKAYKRPSYLKKHEEMHDIYESVRQLPKEKTQGEEDKVRNYTHNLLVMLLLHLNHNDAIKLADGPCVIRIYKYFCLYFKVSNCPKYAFAMLQLQAQVNCLLSRRLAHSLIRNRFVNHQGKVDTNHPMDLEIEHDNKSFKSDCHSYRGVITEKTTNRLGRSTVPSDAVLHNFDDISNVKKPSGKHTFTSTEQDVLTLVDHLIQAKVFSNTPGRAHSAFDDIPNNLLGSIDWENLKTWIGQFRQKTLLQNLTFSYSGTLQLCSTDYICLCQNESNNKNISSFLILYL</sequence>
<evidence type="ECO:0000313" key="2">
    <source>
        <dbReference type="Proteomes" id="UP001152795"/>
    </source>
</evidence>
<name>A0A7D9EYY8_PARCT</name>
<keyword evidence="2" id="KW-1185">Reference proteome</keyword>
<accession>A0A7D9EYY8</accession>
<dbReference type="Pfam" id="PF20231">
    <property type="entry name" value="DUF6589"/>
    <property type="match status" value="1"/>
</dbReference>
<dbReference type="EMBL" id="CACRXK020009989">
    <property type="protein sequence ID" value="CAB4018406.1"/>
    <property type="molecule type" value="Genomic_DNA"/>
</dbReference>
<dbReference type="InterPro" id="IPR013087">
    <property type="entry name" value="Znf_C2H2_type"/>
</dbReference>
<gene>
    <name evidence="1" type="ORF">PACLA_8A018453</name>
</gene>
<dbReference type="PROSITE" id="PS00028">
    <property type="entry name" value="ZINC_FINGER_C2H2_1"/>
    <property type="match status" value="1"/>
</dbReference>